<feature type="compositionally biased region" description="Basic and acidic residues" evidence="1">
    <location>
        <begin position="566"/>
        <end position="577"/>
    </location>
</feature>
<feature type="compositionally biased region" description="Low complexity" evidence="1">
    <location>
        <begin position="1"/>
        <end position="12"/>
    </location>
</feature>
<feature type="compositionally biased region" description="Basic and acidic residues" evidence="1">
    <location>
        <begin position="804"/>
        <end position="818"/>
    </location>
</feature>
<dbReference type="EMBL" id="JAAVMX010000007">
    <property type="protein sequence ID" value="KAF4506180.1"/>
    <property type="molecule type" value="Genomic_DNA"/>
</dbReference>
<feature type="compositionally biased region" description="Low complexity" evidence="1">
    <location>
        <begin position="555"/>
        <end position="565"/>
    </location>
</feature>
<feature type="compositionally biased region" description="Basic residues" evidence="1">
    <location>
        <begin position="841"/>
        <end position="856"/>
    </location>
</feature>
<feature type="compositionally biased region" description="Low complexity" evidence="1">
    <location>
        <begin position="123"/>
        <end position="140"/>
    </location>
</feature>
<gene>
    <name evidence="2" type="ORF">G6O67_006289</name>
</gene>
<protein>
    <submittedName>
        <fullName evidence="2">Uncharacterized protein</fullName>
    </submittedName>
</protein>
<feature type="compositionally biased region" description="Basic and acidic residues" evidence="1">
    <location>
        <begin position="179"/>
        <end position="200"/>
    </location>
</feature>
<feature type="compositionally biased region" description="Gly residues" evidence="1">
    <location>
        <begin position="1217"/>
        <end position="1227"/>
    </location>
</feature>
<keyword evidence="3" id="KW-1185">Reference proteome</keyword>
<accession>A0A8H4LVP8</accession>
<feature type="compositionally biased region" description="Basic and acidic residues" evidence="1">
    <location>
        <begin position="427"/>
        <end position="440"/>
    </location>
</feature>
<feature type="region of interest" description="Disordered" evidence="1">
    <location>
        <begin position="412"/>
        <end position="869"/>
    </location>
</feature>
<feature type="compositionally biased region" description="Basic and acidic residues" evidence="1">
    <location>
        <begin position="262"/>
        <end position="274"/>
    </location>
</feature>
<comment type="caution">
    <text evidence="2">The sequence shown here is derived from an EMBL/GenBank/DDBJ whole genome shotgun (WGS) entry which is preliminary data.</text>
</comment>
<feature type="compositionally biased region" description="Basic and acidic residues" evidence="1">
    <location>
        <begin position="639"/>
        <end position="654"/>
    </location>
</feature>
<feature type="compositionally biased region" description="Basic and acidic residues" evidence="1">
    <location>
        <begin position="918"/>
        <end position="933"/>
    </location>
</feature>
<organism evidence="2 3">
    <name type="scientific">Ophiocordyceps sinensis</name>
    <dbReference type="NCBI Taxonomy" id="72228"/>
    <lineage>
        <taxon>Eukaryota</taxon>
        <taxon>Fungi</taxon>
        <taxon>Dikarya</taxon>
        <taxon>Ascomycota</taxon>
        <taxon>Pezizomycotina</taxon>
        <taxon>Sordariomycetes</taxon>
        <taxon>Hypocreomycetidae</taxon>
        <taxon>Hypocreales</taxon>
        <taxon>Ophiocordycipitaceae</taxon>
        <taxon>Ophiocordyceps</taxon>
    </lineage>
</organism>
<feature type="compositionally biased region" description="Basic and acidic residues" evidence="1">
    <location>
        <begin position="601"/>
        <end position="616"/>
    </location>
</feature>
<proteinExistence type="predicted"/>
<feature type="compositionally biased region" description="Basic and acidic residues" evidence="1">
    <location>
        <begin position="535"/>
        <end position="550"/>
    </location>
</feature>
<reference evidence="2 3" key="1">
    <citation type="journal article" date="2020" name="Genome Biol. Evol.">
        <title>A new high-quality draft genome assembly of the Chinese cordyceps Ophiocordyceps sinensis.</title>
        <authorList>
            <person name="Shu R."/>
            <person name="Zhang J."/>
            <person name="Meng Q."/>
            <person name="Zhang H."/>
            <person name="Zhou G."/>
            <person name="Li M."/>
            <person name="Wu P."/>
            <person name="Zhao Y."/>
            <person name="Chen C."/>
            <person name="Qin Q."/>
        </authorList>
    </citation>
    <scope>NUCLEOTIDE SEQUENCE [LARGE SCALE GENOMIC DNA]</scope>
    <source>
        <strain evidence="2 3">IOZ07</strain>
    </source>
</reference>
<evidence type="ECO:0000313" key="2">
    <source>
        <dbReference type="EMBL" id="KAF4506180.1"/>
    </source>
</evidence>
<feature type="region of interest" description="Disordered" evidence="1">
    <location>
        <begin position="1208"/>
        <end position="1234"/>
    </location>
</feature>
<feature type="region of interest" description="Disordered" evidence="1">
    <location>
        <begin position="1"/>
        <end position="140"/>
    </location>
</feature>
<feature type="compositionally biased region" description="Polar residues" evidence="1">
    <location>
        <begin position="294"/>
        <end position="304"/>
    </location>
</feature>
<sequence>MELQAQAATAAAPSRPNGLRPMNHLVISHEGRKPLFTAGNSARDKDSRINGAAQASPRLKPGRLALEAGNRAAPGPGLGPARRTKSESQTGQSQPRRNGSGHANTNDSDSGNSVCQISPGGTRIPRPSSSASSSALSRRRPISLAEAFKLAEEEEAEARRAQALDGSPSPAPRSWRARGARDAVKMRQTLDDQHHLDTEVRTTQAPDESSRGSPRKPTALSATTAPGQDGEKAIAPRNHLRSWELSPRVSHSRHGSHMSPPLEHHNGSDGHDIPDLVPGIEDVPLPSVEGADQPSRSPPRNTGFPSPEKSFAWQVEADFTAQDLQVSDSPRIRVESNRPFANRPSLVSGDDRISIRSPPRLTHPGSSNTKLEDIRARELKPTNQILAEKSQIRQGNTKLDEIRAREKAVEALIPIPDRNQPRPKNTKLNEIRQRETEGLTKRAYAVARLDEIREQNSTSRSVSPEEARPRSGKQEQQQQDQPKATTGSGQEKKPTGKAEPENGGERIPDTPITVFKNRRTTERGANGGDVEEDAADKGPDSKQDSHDWLRRLARATSASPASEPDASSKRLPDEPRPKPSALSRPLDKGRRPSVTVASSKSEPDASSKQLPDEPRPKPSALSRPDTGRRPSVTVASLKSEPDASSKRLPDEPRPKPSALSRPLDKSRRPSVTVASSKDREGPKPTVGFTGLQRTESLDLAKGKRSSVQSDDPTDRIEAEIMLFAPHDNQSERGSVRAPSPQPSSDGDELAEATPRANRHDFASMPTPKVMGAFVETPATVKVERREDQRPPGTRAPEDAAAVFGDERRGLGWRKRDQDTASDPGTSDYNRDGDAVAAAAVLRRRRRARSLPRRRPPMRNSAKLPSVKSDLLELQRIHKIDDSTMDDLEEILLGRRRAGKLERPRDDDDDLASSNDEQLLVKRENSSEADRSEADSSEADSSEPEVNGKYWAEDDSLMDRMSKSLSAGLWNIRFAKQGIARLEDRFSHVGARLEPASNDDIKAPLGEEPKVDMDMHELPYQHKDYCAACLAQASPGAMTYIHLPVPRLYYTTPRFRLSALGLVLALVALWLALESAMCGRYCRPATCSTGDCVFSFDDPTTFGAALPIKLDQWTTGGLGRELLGRAANSALDLVADLEDLALGRSIADVSVRGMSFAQKRQHRRRLAKRGLPLVPASAAAPSPPPPEQRAKWEAWRRARLARDRAREVRDMGYRDGGGDGGGDEGAAIGGDRRVG</sequence>
<name>A0A8H4LVP8_9HYPO</name>
<dbReference type="Proteomes" id="UP000557566">
    <property type="component" value="Unassembled WGS sequence"/>
</dbReference>
<feature type="region of interest" description="Disordered" evidence="1">
    <location>
        <begin position="900"/>
        <end position="947"/>
    </location>
</feature>
<evidence type="ECO:0000313" key="3">
    <source>
        <dbReference type="Proteomes" id="UP000557566"/>
    </source>
</evidence>
<feature type="compositionally biased region" description="Basic and acidic residues" evidence="1">
    <location>
        <begin position="463"/>
        <end position="473"/>
    </location>
</feature>
<dbReference type="AlphaFoldDB" id="A0A8H4LVP8"/>
<feature type="compositionally biased region" description="Polar residues" evidence="1">
    <location>
        <begin position="87"/>
        <end position="116"/>
    </location>
</feature>
<feature type="compositionally biased region" description="Basic and acidic residues" evidence="1">
    <location>
        <begin position="490"/>
        <end position="508"/>
    </location>
</feature>
<dbReference type="OrthoDB" id="3439035at2759"/>
<evidence type="ECO:0000256" key="1">
    <source>
        <dbReference type="SAM" id="MobiDB-lite"/>
    </source>
</evidence>
<feature type="region of interest" description="Disordered" evidence="1">
    <location>
        <begin position="153"/>
        <end position="371"/>
    </location>
</feature>